<evidence type="ECO:0000313" key="1">
    <source>
        <dbReference type="EMBL" id="CAI9589227.1"/>
    </source>
</evidence>
<proteinExistence type="predicted"/>
<dbReference type="EMBL" id="CATNWA010016036">
    <property type="protein sequence ID" value="CAI9589227.1"/>
    <property type="molecule type" value="Genomic_DNA"/>
</dbReference>
<gene>
    <name evidence="1" type="ORF">SPARVUS_LOCUS10854046</name>
</gene>
<protein>
    <submittedName>
        <fullName evidence="1">Uncharacterized protein</fullName>
    </submittedName>
</protein>
<evidence type="ECO:0000313" key="2">
    <source>
        <dbReference type="Proteomes" id="UP001162483"/>
    </source>
</evidence>
<comment type="caution">
    <text evidence="1">The sequence shown here is derived from an EMBL/GenBank/DDBJ whole genome shotgun (WGS) entry which is preliminary data.</text>
</comment>
<dbReference type="Proteomes" id="UP001162483">
    <property type="component" value="Unassembled WGS sequence"/>
</dbReference>
<accession>A0ABN9EWU3</accession>
<reference evidence="1" key="1">
    <citation type="submission" date="2023-05" db="EMBL/GenBank/DDBJ databases">
        <authorList>
            <person name="Stuckert A."/>
        </authorList>
    </citation>
    <scope>NUCLEOTIDE SEQUENCE</scope>
</reference>
<keyword evidence="2" id="KW-1185">Reference proteome</keyword>
<organism evidence="1 2">
    <name type="scientific">Staurois parvus</name>
    <dbReference type="NCBI Taxonomy" id="386267"/>
    <lineage>
        <taxon>Eukaryota</taxon>
        <taxon>Metazoa</taxon>
        <taxon>Chordata</taxon>
        <taxon>Craniata</taxon>
        <taxon>Vertebrata</taxon>
        <taxon>Euteleostomi</taxon>
        <taxon>Amphibia</taxon>
        <taxon>Batrachia</taxon>
        <taxon>Anura</taxon>
        <taxon>Neobatrachia</taxon>
        <taxon>Ranoidea</taxon>
        <taxon>Ranidae</taxon>
        <taxon>Staurois</taxon>
    </lineage>
</organism>
<sequence>MGTDEEALVGALTGIDRHHLWALKGSTHMALIGNTDRR</sequence>
<name>A0ABN9EWU3_9NEOB</name>